<dbReference type="Gene3D" id="3.40.50.150">
    <property type="entry name" value="Vaccinia Virus protein VP39"/>
    <property type="match status" value="1"/>
</dbReference>
<reference evidence="3" key="1">
    <citation type="journal article" date="2019" name="Int. J. Syst. Evol. Microbiol.">
        <title>The Global Catalogue of Microorganisms (GCM) 10K type strain sequencing project: providing services to taxonomists for standard genome sequencing and annotation.</title>
        <authorList>
            <consortium name="The Broad Institute Genomics Platform"/>
            <consortium name="The Broad Institute Genome Sequencing Center for Infectious Disease"/>
            <person name="Wu L."/>
            <person name="Ma J."/>
        </authorList>
    </citation>
    <scope>NUCLEOTIDE SEQUENCE [LARGE SCALE GENOMIC DNA]</scope>
    <source>
        <strain evidence="3">CCUG 58127</strain>
    </source>
</reference>
<feature type="domain" description="Methyltransferase" evidence="1">
    <location>
        <begin position="42"/>
        <end position="100"/>
    </location>
</feature>
<dbReference type="InterPro" id="IPR029063">
    <property type="entry name" value="SAM-dependent_MTases_sf"/>
</dbReference>
<comment type="caution">
    <text evidence="2">The sequence shown here is derived from an EMBL/GenBank/DDBJ whole genome shotgun (WGS) entry which is preliminary data.</text>
</comment>
<protein>
    <submittedName>
        <fullName evidence="2">Methyltransferase domain-containing protein</fullName>
    </submittedName>
</protein>
<sequence>MSGWDDATNAEKYSEFTDSYPMYRETSRDLVARAGIADANRVVDLCSGTGETTQALLELMQERARLIAIDRSEAMQRVARERITVPRVRWVQCAAESIDHQVQDQGDRGLDSPSLVELMVQVAEAEHDFVRPTDVRRRRLTITSVTEMLATAGLDARWEIVSYPRSVQQARAWLSVPVFGGMFRTLSYEQRLDVLAKAYDRVDKDQTMTGRWLLVTAIR</sequence>
<dbReference type="EMBL" id="JBHSWH010000001">
    <property type="protein sequence ID" value="MFC6707657.1"/>
    <property type="molecule type" value="Genomic_DNA"/>
</dbReference>
<dbReference type="Pfam" id="PF13649">
    <property type="entry name" value="Methyltransf_25"/>
    <property type="match status" value="1"/>
</dbReference>
<dbReference type="GO" id="GO:0032259">
    <property type="term" value="P:methylation"/>
    <property type="evidence" value="ECO:0007669"/>
    <property type="project" value="UniProtKB-KW"/>
</dbReference>
<accession>A0ABW2ALH8</accession>
<evidence type="ECO:0000313" key="2">
    <source>
        <dbReference type="EMBL" id="MFC6707657.1"/>
    </source>
</evidence>
<dbReference type="SUPFAM" id="SSF53335">
    <property type="entry name" value="S-adenosyl-L-methionine-dependent methyltransferases"/>
    <property type="match status" value="1"/>
</dbReference>
<keyword evidence="3" id="KW-1185">Reference proteome</keyword>
<gene>
    <name evidence="2" type="ORF">ACFQDH_21050</name>
</gene>
<organism evidence="2 3">
    <name type="scientific">Flexivirga alba</name>
    <dbReference type="NCBI Taxonomy" id="702742"/>
    <lineage>
        <taxon>Bacteria</taxon>
        <taxon>Bacillati</taxon>
        <taxon>Actinomycetota</taxon>
        <taxon>Actinomycetes</taxon>
        <taxon>Micrococcales</taxon>
        <taxon>Dermacoccaceae</taxon>
        <taxon>Flexivirga</taxon>
    </lineage>
</organism>
<dbReference type="CDD" id="cd02440">
    <property type="entry name" value="AdoMet_MTases"/>
    <property type="match status" value="1"/>
</dbReference>
<dbReference type="Proteomes" id="UP001596298">
    <property type="component" value="Unassembled WGS sequence"/>
</dbReference>
<keyword evidence="2" id="KW-0808">Transferase</keyword>
<evidence type="ECO:0000259" key="1">
    <source>
        <dbReference type="Pfam" id="PF13649"/>
    </source>
</evidence>
<dbReference type="GO" id="GO:0008168">
    <property type="term" value="F:methyltransferase activity"/>
    <property type="evidence" value="ECO:0007669"/>
    <property type="project" value="UniProtKB-KW"/>
</dbReference>
<name>A0ABW2ALH8_9MICO</name>
<keyword evidence="2" id="KW-0489">Methyltransferase</keyword>
<dbReference type="InterPro" id="IPR041698">
    <property type="entry name" value="Methyltransf_25"/>
</dbReference>
<evidence type="ECO:0000313" key="3">
    <source>
        <dbReference type="Proteomes" id="UP001596298"/>
    </source>
</evidence>
<dbReference type="RefSeq" id="WP_382404324.1">
    <property type="nucleotide sequence ID" value="NZ_JBHSWH010000001.1"/>
</dbReference>
<proteinExistence type="predicted"/>